<sequence length="215" mass="23930">MSDLYGPSHRRLQDQHGTRRLADRLAELAYTDVPPTERAFIEGASMFFLATVDQLGRPTVSYKGGPRGFVRVLDDGSLAFPTYDGNGMFLSLGNIQADPRIGMLFIDFERPRRLRVQGVATMRDEDPLLASYPGARSIVRVVPERLFLNCGRYIHRSNGTVPSPHLPDQHGRQPFPNWKRVDVFEGALSPGDAEQVARLGSFTADDYPGEDDGQP</sequence>
<reference evidence="3" key="1">
    <citation type="submission" date="2017-05" db="EMBL/GenBank/DDBJ databases">
        <authorList>
            <person name="Macchi M."/>
            <person name="Festa S."/>
            <person name="Coppotelli B.M."/>
            <person name="Morelli I.S."/>
        </authorList>
    </citation>
    <scope>NUCLEOTIDE SEQUENCE [LARGE SCALE GENOMIC DNA]</scope>
    <source>
        <strain evidence="3">I</strain>
    </source>
</reference>
<dbReference type="EMBL" id="NHON01000130">
    <property type="protein sequence ID" value="OWJ58649.1"/>
    <property type="molecule type" value="Genomic_DNA"/>
</dbReference>
<evidence type="ECO:0000259" key="1">
    <source>
        <dbReference type="Pfam" id="PF01243"/>
    </source>
</evidence>
<dbReference type="InterPro" id="IPR011576">
    <property type="entry name" value="Pyridox_Oxase_N"/>
</dbReference>
<feature type="domain" description="Pyridoxamine 5'-phosphate oxidase N-terminal" evidence="1">
    <location>
        <begin position="37"/>
        <end position="132"/>
    </location>
</feature>
<dbReference type="Proteomes" id="UP000196655">
    <property type="component" value="Unassembled WGS sequence"/>
</dbReference>
<dbReference type="Gene3D" id="2.30.110.10">
    <property type="entry name" value="Electron Transport, Fmn-binding Protein, Chain A"/>
    <property type="match status" value="1"/>
</dbReference>
<dbReference type="InterPro" id="IPR012349">
    <property type="entry name" value="Split_barrel_FMN-bd"/>
</dbReference>
<comment type="caution">
    <text evidence="2">The sequence shown here is derived from an EMBL/GenBank/DDBJ whole genome shotgun (WGS) entry which is preliminary data.</text>
</comment>
<dbReference type="SUPFAM" id="SSF50475">
    <property type="entry name" value="FMN-binding split barrel"/>
    <property type="match status" value="1"/>
</dbReference>
<dbReference type="PANTHER" id="PTHR42815:SF2">
    <property type="entry name" value="FAD-BINDING, PUTATIVE (AFU_ORTHOLOGUE AFUA_6G07600)-RELATED"/>
    <property type="match status" value="1"/>
</dbReference>
<evidence type="ECO:0000313" key="2">
    <source>
        <dbReference type="EMBL" id="OWJ58649.1"/>
    </source>
</evidence>
<dbReference type="PANTHER" id="PTHR42815">
    <property type="entry name" value="FAD-BINDING, PUTATIVE (AFU_ORTHOLOGUE AFUA_6G07600)-RELATED"/>
    <property type="match status" value="1"/>
</dbReference>
<evidence type="ECO:0000313" key="3">
    <source>
        <dbReference type="Proteomes" id="UP000196655"/>
    </source>
</evidence>
<dbReference type="AlphaFoldDB" id="A0A211Z067"/>
<organism evidence="2 3">
    <name type="scientific">Inquilinus limosus</name>
    <dbReference type="NCBI Taxonomy" id="171674"/>
    <lineage>
        <taxon>Bacteria</taxon>
        <taxon>Pseudomonadati</taxon>
        <taxon>Pseudomonadota</taxon>
        <taxon>Alphaproteobacteria</taxon>
        <taxon>Rhodospirillales</taxon>
        <taxon>Rhodospirillaceae</taxon>
        <taxon>Inquilinus</taxon>
    </lineage>
</organism>
<dbReference type="RefSeq" id="WP_179222053.1">
    <property type="nucleotide sequence ID" value="NZ_NHON01000130.1"/>
</dbReference>
<accession>A0A211Z067</accession>
<keyword evidence="3" id="KW-1185">Reference proteome</keyword>
<proteinExistence type="predicted"/>
<gene>
    <name evidence="2" type="ORF">BWR60_33205</name>
</gene>
<protein>
    <recommendedName>
        <fullName evidence="1">Pyridoxamine 5'-phosphate oxidase N-terminal domain-containing protein</fullName>
    </recommendedName>
</protein>
<dbReference type="Pfam" id="PF01243">
    <property type="entry name" value="PNPOx_N"/>
    <property type="match status" value="1"/>
</dbReference>
<name>A0A211Z067_9PROT</name>